<dbReference type="GO" id="GO:0016757">
    <property type="term" value="F:glycosyltransferase activity"/>
    <property type="evidence" value="ECO:0007669"/>
    <property type="project" value="InterPro"/>
</dbReference>
<feature type="domain" description="Bacterial sugar transferase" evidence="3">
    <location>
        <begin position="395"/>
        <end position="570"/>
    </location>
</feature>
<dbReference type="RefSeq" id="WP_188530414.1">
    <property type="nucleotide sequence ID" value="NZ_BMGR01000004.1"/>
</dbReference>
<dbReference type="Pfam" id="PF13477">
    <property type="entry name" value="Glyco_trans_4_2"/>
    <property type="match status" value="1"/>
</dbReference>
<accession>A0A917CUX7</accession>
<dbReference type="InterPro" id="IPR001296">
    <property type="entry name" value="Glyco_trans_1"/>
</dbReference>
<name>A0A917CUX7_9BACL</name>
<dbReference type="InterPro" id="IPR028098">
    <property type="entry name" value="Glyco_trans_4-like_N"/>
</dbReference>
<dbReference type="EMBL" id="BMGR01000004">
    <property type="protein sequence ID" value="GGF98519.1"/>
    <property type="molecule type" value="Genomic_DNA"/>
</dbReference>
<organism evidence="5 6">
    <name type="scientific">Paenibacillus abyssi</name>
    <dbReference type="NCBI Taxonomy" id="1340531"/>
    <lineage>
        <taxon>Bacteria</taxon>
        <taxon>Bacillati</taxon>
        <taxon>Bacillota</taxon>
        <taxon>Bacilli</taxon>
        <taxon>Bacillales</taxon>
        <taxon>Paenibacillaceae</taxon>
        <taxon>Paenibacillus</taxon>
    </lineage>
</organism>
<dbReference type="Gene3D" id="3.40.50.2000">
    <property type="entry name" value="Glycogen Phosphorylase B"/>
    <property type="match status" value="2"/>
</dbReference>
<dbReference type="SUPFAM" id="SSF53756">
    <property type="entry name" value="UDP-Glycosyltransferase/glycogen phosphorylase"/>
    <property type="match status" value="1"/>
</dbReference>
<dbReference type="CDD" id="cd03808">
    <property type="entry name" value="GT4_CapM-like"/>
    <property type="match status" value="1"/>
</dbReference>
<evidence type="ECO:0000259" key="4">
    <source>
        <dbReference type="Pfam" id="PF13477"/>
    </source>
</evidence>
<gene>
    <name evidence="5" type="ORF">GCM10010916_14710</name>
</gene>
<keyword evidence="6" id="KW-1185">Reference proteome</keyword>
<dbReference type="PANTHER" id="PTHR30576">
    <property type="entry name" value="COLANIC BIOSYNTHESIS UDP-GLUCOSE LIPID CARRIER TRANSFERASE"/>
    <property type="match status" value="1"/>
</dbReference>
<comment type="caution">
    <text evidence="5">The sequence shown here is derived from an EMBL/GenBank/DDBJ whole genome shotgun (WGS) entry which is preliminary data.</text>
</comment>
<reference evidence="5" key="1">
    <citation type="journal article" date="2014" name="Int. J. Syst. Evol. Microbiol.">
        <title>Complete genome sequence of Corynebacterium casei LMG S-19264T (=DSM 44701T), isolated from a smear-ripened cheese.</title>
        <authorList>
            <consortium name="US DOE Joint Genome Institute (JGI-PGF)"/>
            <person name="Walter F."/>
            <person name="Albersmeier A."/>
            <person name="Kalinowski J."/>
            <person name="Ruckert C."/>
        </authorList>
    </citation>
    <scope>NUCLEOTIDE SEQUENCE</scope>
    <source>
        <strain evidence="5">CGMCC 1.12987</strain>
    </source>
</reference>
<evidence type="ECO:0000259" key="3">
    <source>
        <dbReference type="Pfam" id="PF02397"/>
    </source>
</evidence>
<proteinExistence type="inferred from homology"/>
<protein>
    <recommendedName>
        <fullName evidence="7">UDP-phosphate galactose phosphotransferase</fullName>
    </recommendedName>
</protein>
<dbReference type="Pfam" id="PF02397">
    <property type="entry name" value="Bac_transf"/>
    <property type="match status" value="1"/>
</dbReference>
<feature type="domain" description="Glycosyltransferase subfamily 4-like N-terminal" evidence="4">
    <location>
        <begin position="22"/>
        <end position="135"/>
    </location>
</feature>
<dbReference type="AlphaFoldDB" id="A0A917CUX7"/>
<reference evidence="5" key="2">
    <citation type="submission" date="2020-09" db="EMBL/GenBank/DDBJ databases">
        <authorList>
            <person name="Sun Q."/>
            <person name="Zhou Y."/>
        </authorList>
    </citation>
    <scope>NUCLEOTIDE SEQUENCE</scope>
    <source>
        <strain evidence="5">CGMCC 1.12987</strain>
    </source>
</reference>
<dbReference type="GO" id="GO:0016780">
    <property type="term" value="F:phosphotransferase activity, for other substituted phosphate groups"/>
    <property type="evidence" value="ECO:0007669"/>
    <property type="project" value="TreeGrafter"/>
</dbReference>
<evidence type="ECO:0000259" key="2">
    <source>
        <dbReference type="Pfam" id="PF00534"/>
    </source>
</evidence>
<evidence type="ECO:0000256" key="1">
    <source>
        <dbReference type="ARBA" id="ARBA00006464"/>
    </source>
</evidence>
<dbReference type="Proteomes" id="UP000644756">
    <property type="component" value="Unassembled WGS sequence"/>
</dbReference>
<dbReference type="Pfam" id="PF00534">
    <property type="entry name" value="Glycos_transf_1"/>
    <property type="match status" value="1"/>
</dbReference>
<dbReference type="InterPro" id="IPR003362">
    <property type="entry name" value="Bact_transf"/>
</dbReference>
<feature type="domain" description="Glycosyl transferase family 1" evidence="2">
    <location>
        <begin position="189"/>
        <end position="355"/>
    </location>
</feature>
<evidence type="ECO:0008006" key="7">
    <source>
        <dbReference type="Google" id="ProtNLM"/>
    </source>
</evidence>
<evidence type="ECO:0000313" key="5">
    <source>
        <dbReference type="EMBL" id="GGF98519.1"/>
    </source>
</evidence>
<sequence length="594" mass="66924">MTKVAHVVTSGISHKILGDKLKLLHQAGFDVTLISSPEEADAEVGASYPFRWLFVPMNRKIHLTEDLRAIIQMRSLFKRERFDVVHTHTAKAGLIGRLAARLANVPVVIHTSHGLPFFEGQSRITYTLYRWLEKLGAFCCDALASQNSEDVSVMQALAPWRKVYYEGNGVDLSKHDDEQRRISQETIADIKKVYGIPCDKPVLLMAARFEGVKNHTMLIEALVKAKRAGALGWVSVLAGKGPLEDAIMKRAAEEGLQREVFFVGQQSQMAPWMKMADIVSLTSEKEGIPRSLMEAMCYAKPVVATDVLGTRELVVHGETGELVPYQDAGELAESLQRLMSDPARLVKLGEAGRRRIEEHFTESLVVERLARIYRETAARASRQRRWGLCFQQFAKRGLDLLVCVPAFVMLLPLFGLTAALVKLKLGSPVLFRQQRPGRFGKPFHVYKFRTMTSETDPSGRLLPDDLRLTPFGRLLRRLSLDELPQLINVIRGDMSLVGPRPLLMEYLPLYTEEQARRHDVRPGITGLAQVSGRNTVTWEERFKLDVRYVDNQSLWMDYKILALTAVKVLKREGIEQQGQATVRKFTGNPGRESA</sequence>
<evidence type="ECO:0000313" key="6">
    <source>
        <dbReference type="Proteomes" id="UP000644756"/>
    </source>
</evidence>
<comment type="similarity">
    <text evidence="1">Belongs to the bacterial sugar transferase family.</text>
</comment>
<dbReference type="PANTHER" id="PTHR30576:SF8">
    <property type="entry name" value="UNDECAPRENYL-PHOSPHATE GALACTOSE PHOSPHOTRANSFERASE"/>
    <property type="match status" value="1"/>
</dbReference>